<dbReference type="EMBL" id="BOVK01000076">
    <property type="protein sequence ID" value="GIQ71269.1"/>
    <property type="molecule type" value="Genomic_DNA"/>
</dbReference>
<dbReference type="Proteomes" id="UP000677918">
    <property type="component" value="Unassembled WGS sequence"/>
</dbReference>
<evidence type="ECO:0000313" key="2">
    <source>
        <dbReference type="EMBL" id="GIQ71269.1"/>
    </source>
</evidence>
<comment type="caution">
    <text evidence="2">The sequence shown here is derived from an EMBL/GenBank/DDBJ whole genome shotgun (WGS) entry which is preliminary data.</text>
</comment>
<dbReference type="Pfam" id="PF14399">
    <property type="entry name" value="BtrH_N"/>
    <property type="match status" value="1"/>
</dbReference>
<protein>
    <recommendedName>
        <fullName evidence="1">Butirosin biosynthesis protein H N-terminal domain-containing protein</fullName>
    </recommendedName>
</protein>
<proteinExistence type="predicted"/>
<gene>
    <name evidence="2" type="ORF">XYCOK13_40930</name>
</gene>
<dbReference type="AlphaFoldDB" id="A0A8J4M3W3"/>
<name>A0A8J4M3W3_9BACL</name>
<organism evidence="2 3">
    <name type="scientific">Xylanibacillus composti</name>
    <dbReference type="NCBI Taxonomy" id="1572762"/>
    <lineage>
        <taxon>Bacteria</taxon>
        <taxon>Bacillati</taxon>
        <taxon>Bacillota</taxon>
        <taxon>Bacilli</taxon>
        <taxon>Bacillales</taxon>
        <taxon>Paenibacillaceae</taxon>
        <taxon>Xylanibacillus</taxon>
    </lineage>
</organism>
<accession>A0A8J4M3W3</accession>
<reference evidence="2" key="1">
    <citation type="submission" date="2021-04" db="EMBL/GenBank/DDBJ databases">
        <title>Draft genome sequence of Xylanibacillus composti strain K13.</title>
        <authorList>
            <person name="Uke A."/>
            <person name="Chhe C."/>
            <person name="Baramee S."/>
            <person name="Kosugi A."/>
        </authorList>
    </citation>
    <scope>NUCLEOTIDE SEQUENCE</scope>
    <source>
        <strain evidence="2">K13</strain>
    </source>
</reference>
<feature type="domain" description="Butirosin biosynthesis protein H N-terminal" evidence="1">
    <location>
        <begin position="95"/>
        <end position="163"/>
    </location>
</feature>
<keyword evidence="3" id="KW-1185">Reference proteome</keyword>
<evidence type="ECO:0000259" key="1">
    <source>
        <dbReference type="Pfam" id="PF14399"/>
    </source>
</evidence>
<sequence>MPRYYEPYVNDCFLNAYGSVLAHMGHNPEIILADYLSFMFEEDTGYIGATYYYKHYASVEFTEEELNTSLELVYFPATSVYDPAGPAAGKGAADGITIRWYIHDDYEVAAERTKELIDAGKPVIAFVDMHEMNYHPYYQKDHQLHAILITGYDEEQRKYDLFDKYKMGNCDFDGQLSYDDIRKGRTAEIPIVNPIVGEIKRPVRNLWVEVDASEGFALTEDKLKSILRKSRETMLGERTILGHACGLARIDALRQSLISKKGQELDEKTVFMLGNYYLQNFKGISRSRLRFKAFLEQIADKLPSEPVQAMIGDLEESAKQWQVSSTLALKLARSKRESILDDLNRQLQLIVETEGRVVEQMARVI</sequence>
<evidence type="ECO:0000313" key="3">
    <source>
        <dbReference type="Proteomes" id="UP000677918"/>
    </source>
</evidence>
<dbReference type="InterPro" id="IPR026935">
    <property type="entry name" value="BtrH_N"/>
</dbReference>